<dbReference type="AlphaFoldDB" id="A0AAP0CRL1"/>
<dbReference type="Pfam" id="PF13961">
    <property type="entry name" value="DUF4219"/>
    <property type="match status" value="1"/>
</dbReference>
<accession>A0AAP0CRL1</accession>
<keyword evidence="3" id="KW-1185">Reference proteome</keyword>
<dbReference type="PANTHER" id="PTHR35317">
    <property type="entry name" value="OS04G0629600 PROTEIN"/>
    <property type="match status" value="1"/>
</dbReference>
<sequence length="126" mass="14130">MGDQGGRQVVTQNYTTIPLQCPILTATNYPVWAIKLKAIFNVHGLWEVIEPAEGAVVDPKKNSAAMAYLFQALPEELIIQVADQDSAKTVWNSIKTRYVGVDRVKKARLQSLKAEYNSLKRKRMSP</sequence>
<proteinExistence type="predicted"/>
<evidence type="ECO:0000313" key="2">
    <source>
        <dbReference type="EMBL" id="KAK9058133.1"/>
    </source>
</evidence>
<name>A0AAP0CRL1_9ASTR</name>
<dbReference type="InterPro" id="IPR025314">
    <property type="entry name" value="DUF4219"/>
</dbReference>
<dbReference type="PANTHER" id="PTHR35317:SF35">
    <property type="entry name" value="DUF4219 DOMAIN-CONTAINING PROTEIN"/>
    <property type="match status" value="1"/>
</dbReference>
<evidence type="ECO:0000313" key="3">
    <source>
        <dbReference type="Proteomes" id="UP001408789"/>
    </source>
</evidence>
<evidence type="ECO:0000259" key="1">
    <source>
        <dbReference type="Pfam" id="PF13961"/>
    </source>
</evidence>
<dbReference type="Proteomes" id="UP001408789">
    <property type="component" value="Unassembled WGS sequence"/>
</dbReference>
<comment type="caution">
    <text evidence="2">The sequence shown here is derived from an EMBL/GenBank/DDBJ whole genome shotgun (WGS) entry which is preliminary data.</text>
</comment>
<gene>
    <name evidence="2" type="ORF">SSX86_022973</name>
</gene>
<protein>
    <recommendedName>
        <fullName evidence="1">DUF4219 domain-containing protein</fullName>
    </recommendedName>
</protein>
<dbReference type="EMBL" id="JBCNJP010000023">
    <property type="protein sequence ID" value="KAK9058133.1"/>
    <property type="molecule type" value="Genomic_DNA"/>
</dbReference>
<reference evidence="2 3" key="1">
    <citation type="submission" date="2024-04" db="EMBL/GenBank/DDBJ databases">
        <title>The reference genome of an endangered Asteraceae, Deinandra increscens subsp. villosa, native to the Central Coast of California.</title>
        <authorList>
            <person name="Guilliams M."/>
            <person name="Hasenstab-Lehman K."/>
            <person name="Meyer R."/>
            <person name="Mcevoy S."/>
        </authorList>
    </citation>
    <scope>NUCLEOTIDE SEQUENCE [LARGE SCALE GENOMIC DNA]</scope>
    <source>
        <tissue evidence="2">Leaf</tissue>
    </source>
</reference>
<feature type="domain" description="DUF4219" evidence="1">
    <location>
        <begin position="24"/>
        <end position="50"/>
    </location>
</feature>
<organism evidence="2 3">
    <name type="scientific">Deinandra increscens subsp. villosa</name>
    <dbReference type="NCBI Taxonomy" id="3103831"/>
    <lineage>
        <taxon>Eukaryota</taxon>
        <taxon>Viridiplantae</taxon>
        <taxon>Streptophyta</taxon>
        <taxon>Embryophyta</taxon>
        <taxon>Tracheophyta</taxon>
        <taxon>Spermatophyta</taxon>
        <taxon>Magnoliopsida</taxon>
        <taxon>eudicotyledons</taxon>
        <taxon>Gunneridae</taxon>
        <taxon>Pentapetalae</taxon>
        <taxon>asterids</taxon>
        <taxon>campanulids</taxon>
        <taxon>Asterales</taxon>
        <taxon>Asteraceae</taxon>
        <taxon>Asteroideae</taxon>
        <taxon>Heliantheae alliance</taxon>
        <taxon>Madieae</taxon>
        <taxon>Madiinae</taxon>
        <taxon>Deinandra</taxon>
    </lineage>
</organism>